<reference evidence="4" key="1">
    <citation type="submission" date="2020-10" db="EMBL/GenBank/DDBJ databases">
        <authorList>
            <person name="Gilroy R."/>
        </authorList>
    </citation>
    <scope>NUCLEOTIDE SEQUENCE</scope>
    <source>
        <strain evidence="4">CHK199-13235</strain>
    </source>
</reference>
<evidence type="ECO:0000313" key="4">
    <source>
        <dbReference type="EMBL" id="HIS76840.1"/>
    </source>
</evidence>
<keyword evidence="2" id="KW-0813">Transport</keyword>
<dbReference type="Pfam" id="PF01990">
    <property type="entry name" value="ATP-synt_F"/>
    <property type="match status" value="1"/>
</dbReference>
<dbReference type="AlphaFoldDB" id="A0A9D1FP99"/>
<dbReference type="EMBL" id="DVJP01000054">
    <property type="protein sequence ID" value="HIS76840.1"/>
    <property type="molecule type" value="Genomic_DNA"/>
</dbReference>
<dbReference type="Proteomes" id="UP000824002">
    <property type="component" value="Unassembled WGS sequence"/>
</dbReference>
<dbReference type="InterPro" id="IPR008218">
    <property type="entry name" value="ATPase_V1-cplx_f_g_su"/>
</dbReference>
<dbReference type="InterPro" id="IPR036906">
    <property type="entry name" value="ATPase_V1_fsu_sf"/>
</dbReference>
<dbReference type="SUPFAM" id="SSF159468">
    <property type="entry name" value="AtpF-like"/>
    <property type="match status" value="1"/>
</dbReference>
<comment type="caution">
    <text evidence="4">The sequence shown here is derived from an EMBL/GenBank/DDBJ whole genome shotgun (WGS) entry which is preliminary data.</text>
</comment>
<evidence type="ECO:0000256" key="2">
    <source>
        <dbReference type="ARBA" id="ARBA00022448"/>
    </source>
</evidence>
<accession>A0A9D1FP99</accession>
<proteinExistence type="inferred from homology"/>
<name>A0A9D1FP99_9FIRM</name>
<keyword evidence="3" id="KW-0406">Ion transport</keyword>
<protein>
    <submittedName>
        <fullName evidence="4">V-type ATP synthase subunit F</fullName>
    </submittedName>
</protein>
<gene>
    <name evidence="4" type="ORF">IAB51_08535</name>
</gene>
<sequence length="89" mass="9733">MLFRVLGIETFPAETAEEAARAIHKLAREGCSIIYITEGLARLVPEELARYQARTCPAIIPIPGSKGADGFGREQIQSNIYKAVGMDLQ</sequence>
<dbReference type="Gene3D" id="3.40.50.10580">
    <property type="entry name" value="ATPase, V1 complex, subunit F"/>
    <property type="match status" value="1"/>
</dbReference>
<evidence type="ECO:0000256" key="1">
    <source>
        <dbReference type="ARBA" id="ARBA00010148"/>
    </source>
</evidence>
<comment type="similarity">
    <text evidence="1">Belongs to the V-ATPase F subunit family.</text>
</comment>
<organism evidence="4 5">
    <name type="scientific">Candidatus Merdivicinus excrementipullorum</name>
    <dbReference type="NCBI Taxonomy" id="2840867"/>
    <lineage>
        <taxon>Bacteria</taxon>
        <taxon>Bacillati</taxon>
        <taxon>Bacillota</taxon>
        <taxon>Clostridia</taxon>
        <taxon>Eubacteriales</taxon>
        <taxon>Oscillospiraceae</taxon>
        <taxon>Oscillospiraceae incertae sedis</taxon>
        <taxon>Candidatus Merdivicinus</taxon>
    </lineage>
</organism>
<evidence type="ECO:0000313" key="5">
    <source>
        <dbReference type="Proteomes" id="UP000824002"/>
    </source>
</evidence>
<dbReference type="GO" id="GO:0046961">
    <property type="term" value="F:proton-transporting ATPase activity, rotational mechanism"/>
    <property type="evidence" value="ECO:0007669"/>
    <property type="project" value="InterPro"/>
</dbReference>
<reference evidence="4" key="2">
    <citation type="journal article" date="2021" name="PeerJ">
        <title>Extensive microbial diversity within the chicken gut microbiome revealed by metagenomics and culture.</title>
        <authorList>
            <person name="Gilroy R."/>
            <person name="Ravi A."/>
            <person name="Getino M."/>
            <person name="Pursley I."/>
            <person name="Horton D.L."/>
            <person name="Alikhan N.F."/>
            <person name="Baker D."/>
            <person name="Gharbi K."/>
            <person name="Hall N."/>
            <person name="Watson M."/>
            <person name="Adriaenssens E.M."/>
            <person name="Foster-Nyarko E."/>
            <person name="Jarju S."/>
            <person name="Secka A."/>
            <person name="Antonio M."/>
            <person name="Oren A."/>
            <person name="Chaudhuri R.R."/>
            <person name="La Ragione R."/>
            <person name="Hildebrand F."/>
            <person name="Pallen M.J."/>
        </authorList>
    </citation>
    <scope>NUCLEOTIDE SEQUENCE</scope>
    <source>
        <strain evidence="4">CHK199-13235</strain>
    </source>
</reference>
<evidence type="ECO:0000256" key="3">
    <source>
        <dbReference type="ARBA" id="ARBA00023065"/>
    </source>
</evidence>